<evidence type="ECO:0000313" key="1">
    <source>
        <dbReference type="EMBL" id="JAA79021.1"/>
    </source>
</evidence>
<dbReference type="AlphaFoldDB" id="S4NJW6"/>
<name>S4NJW6_9NEOP</name>
<accession>S4NJW6</accession>
<reference evidence="1" key="2">
    <citation type="submission" date="2013-05" db="EMBL/GenBank/DDBJ databases">
        <authorList>
            <person name="Carter J.-M."/>
            <person name="Baker S.C."/>
            <person name="Pink R."/>
            <person name="Carter D.R.F."/>
            <person name="Collins A."/>
            <person name="Tomlin J."/>
            <person name="Gibbs M."/>
            <person name="Breuker C.J."/>
        </authorList>
    </citation>
    <scope>NUCLEOTIDE SEQUENCE</scope>
    <source>
        <tissue evidence="1">Ovary</tissue>
    </source>
</reference>
<organism evidence="1">
    <name type="scientific">Pararge aegeria</name>
    <name type="common">speckled wood butterfly</name>
    <dbReference type="NCBI Taxonomy" id="116150"/>
    <lineage>
        <taxon>Eukaryota</taxon>
        <taxon>Metazoa</taxon>
        <taxon>Ecdysozoa</taxon>
        <taxon>Arthropoda</taxon>
        <taxon>Hexapoda</taxon>
        <taxon>Insecta</taxon>
        <taxon>Pterygota</taxon>
        <taxon>Neoptera</taxon>
        <taxon>Endopterygota</taxon>
        <taxon>Lepidoptera</taxon>
        <taxon>Glossata</taxon>
        <taxon>Ditrysia</taxon>
        <taxon>Papilionoidea</taxon>
        <taxon>Nymphalidae</taxon>
        <taxon>Satyrinae</taxon>
        <taxon>Satyrini</taxon>
        <taxon>Parargina</taxon>
        <taxon>Pararge</taxon>
    </lineage>
</organism>
<protein>
    <submittedName>
        <fullName evidence="1">Uncharacterized protein</fullName>
    </submittedName>
</protein>
<sequence>MDIETLDLEDFNITQEDLRDIDLLEASIFEKIRRDCDLSESQDTDSEEIIHVPRKRRRIFITSDSETECDPVKKLVTENIPSLSGSTSQKWVEPKGHQPSVIAFTEPTGNCF</sequence>
<proteinExistence type="predicted"/>
<reference evidence="1" key="1">
    <citation type="journal article" date="2013" name="BMC Genomics">
        <title>Unscrambling butterfly oogenesis.</title>
        <authorList>
            <person name="Carter J.M."/>
            <person name="Baker S.C."/>
            <person name="Pink R."/>
            <person name="Carter D.R."/>
            <person name="Collins A."/>
            <person name="Tomlin J."/>
            <person name="Gibbs M."/>
            <person name="Breuker C.J."/>
        </authorList>
    </citation>
    <scope>NUCLEOTIDE SEQUENCE</scope>
    <source>
        <tissue evidence="1">Ovary</tissue>
    </source>
</reference>
<dbReference type="EMBL" id="GAIX01013539">
    <property type="protein sequence ID" value="JAA79021.1"/>
    <property type="molecule type" value="Transcribed_RNA"/>
</dbReference>